<dbReference type="AlphaFoldDB" id="A0A1B6DIC2"/>
<comment type="similarity">
    <text evidence="2">Belongs to the TMEM208 family.</text>
</comment>
<keyword evidence="5" id="KW-0256">Endoplasmic reticulum</keyword>
<dbReference type="InterPro" id="IPR008506">
    <property type="entry name" value="SND2/TMEM208"/>
</dbReference>
<evidence type="ECO:0000256" key="2">
    <source>
        <dbReference type="ARBA" id="ARBA00009950"/>
    </source>
</evidence>
<evidence type="ECO:0000256" key="7">
    <source>
        <dbReference type="ARBA" id="ARBA00023136"/>
    </source>
</evidence>
<accession>A0A1B6DIC2</accession>
<dbReference type="PANTHER" id="PTHR13505:SF7">
    <property type="entry name" value="TRANSMEMBRANE PROTEIN 208"/>
    <property type="match status" value="1"/>
</dbReference>
<reference evidence="9" key="1">
    <citation type="submission" date="2015-12" db="EMBL/GenBank/DDBJ databases">
        <title>De novo transcriptome assembly of four potential Pierce s Disease insect vectors from Arizona vineyards.</title>
        <authorList>
            <person name="Tassone E.E."/>
        </authorList>
    </citation>
    <scope>NUCLEOTIDE SEQUENCE</scope>
</reference>
<evidence type="ECO:0000256" key="4">
    <source>
        <dbReference type="ARBA" id="ARBA00022692"/>
    </source>
</evidence>
<keyword evidence="6 8" id="KW-1133">Transmembrane helix</keyword>
<protein>
    <recommendedName>
        <fullName evidence="3">Transmembrane protein 208</fullName>
    </recommendedName>
</protein>
<dbReference type="EMBL" id="GEDC01011847">
    <property type="protein sequence ID" value="JAS25451.1"/>
    <property type="molecule type" value="Transcribed_RNA"/>
</dbReference>
<feature type="transmembrane region" description="Helical" evidence="8">
    <location>
        <begin position="55"/>
        <end position="75"/>
    </location>
</feature>
<feature type="transmembrane region" description="Helical" evidence="8">
    <location>
        <begin position="29"/>
        <end position="49"/>
    </location>
</feature>
<evidence type="ECO:0000256" key="3">
    <source>
        <dbReference type="ARBA" id="ARBA00015033"/>
    </source>
</evidence>
<organism evidence="9">
    <name type="scientific">Clastoptera arizonana</name>
    <name type="common">Arizona spittle bug</name>
    <dbReference type="NCBI Taxonomy" id="38151"/>
    <lineage>
        <taxon>Eukaryota</taxon>
        <taxon>Metazoa</taxon>
        <taxon>Ecdysozoa</taxon>
        <taxon>Arthropoda</taxon>
        <taxon>Hexapoda</taxon>
        <taxon>Insecta</taxon>
        <taxon>Pterygota</taxon>
        <taxon>Neoptera</taxon>
        <taxon>Paraneoptera</taxon>
        <taxon>Hemiptera</taxon>
        <taxon>Auchenorrhyncha</taxon>
        <taxon>Cercopoidea</taxon>
        <taxon>Clastopteridae</taxon>
        <taxon>Clastoptera</taxon>
    </lineage>
</organism>
<proteinExistence type="inferred from homology"/>
<name>A0A1B6DIC2_9HEMI</name>
<evidence type="ECO:0000313" key="9">
    <source>
        <dbReference type="EMBL" id="JAS25451.1"/>
    </source>
</evidence>
<dbReference type="PANTHER" id="PTHR13505">
    <property type="entry name" value="TRANSMEMBRANE PROTEIN 208"/>
    <property type="match status" value="1"/>
</dbReference>
<dbReference type="GO" id="GO:0005773">
    <property type="term" value="C:vacuole"/>
    <property type="evidence" value="ECO:0007669"/>
    <property type="project" value="GOC"/>
</dbReference>
<evidence type="ECO:0000256" key="5">
    <source>
        <dbReference type="ARBA" id="ARBA00022824"/>
    </source>
</evidence>
<keyword evidence="4 8" id="KW-0812">Transmembrane</keyword>
<dbReference type="Pfam" id="PF05620">
    <property type="entry name" value="TMEM208_SND2"/>
    <property type="match status" value="1"/>
</dbReference>
<dbReference type="GO" id="GO:0006624">
    <property type="term" value="P:vacuolar protein processing"/>
    <property type="evidence" value="ECO:0007669"/>
    <property type="project" value="TreeGrafter"/>
</dbReference>
<keyword evidence="7 8" id="KW-0472">Membrane</keyword>
<evidence type="ECO:0000256" key="6">
    <source>
        <dbReference type="ARBA" id="ARBA00022989"/>
    </source>
</evidence>
<feature type="transmembrane region" description="Helical" evidence="8">
    <location>
        <begin position="127"/>
        <end position="151"/>
    </location>
</feature>
<sequence>MAVMASQKGKKATKGQKQIVEENKSTLTWFRNMILGANGIYYLFALVLLNDCFTGLNIFMLVFTAGLSLGSYYFMSHISVPKYTETGQILDSGIDLNMEGGISEHMKDLIILSSGCQLLSMISKYFWLLWLLAPARAFWLAWVNILSPYFFQESPPQEVDEKKQRKLERKMKRGL</sequence>
<gene>
    <name evidence="9" type="ORF">g.25135</name>
</gene>
<comment type="subcellular location">
    <subcellularLocation>
        <location evidence="1">Endoplasmic reticulum membrane</location>
        <topology evidence="1">Multi-pass membrane protein</topology>
    </subcellularLocation>
</comment>
<evidence type="ECO:0000256" key="1">
    <source>
        <dbReference type="ARBA" id="ARBA00004477"/>
    </source>
</evidence>
<evidence type="ECO:0000256" key="8">
    <source>
        <dbReference type="SAM" id="Phobius"/>
    </source>
</evidence>
<dbReference type="GO" id="GO:0005789">
    <property type="term" value="C:endoplasmic reticulum membrane"/>
    <property type="evidence" value="ECO:0007669"/>
    <property type="project" value="UniProtKB-SubCell"/>
</dbReference>